<evidence type="ECO:0000256" key="3">
    <source>
        <dbReference type="ARBA" id="ARBA00022448"/>
    </source>
</evidence>
<evidence type="ECO:0000313" key="15">
    <source>
        <dbReference type="Proteomes" id="UP001387215"/>
    </source>
</evidence>
<dbReference type="Proteomes" id="UP001387215">
    <property type="component" value="Unassembled WGS sequence"/>
</dbReference>
<keyword evidence="15" id="KW-1185">Reference proteome</keyword>
<dbReference type="InterPro" id="IPR037682">
    <property type="entry name" value="TonB_C"/>
</dbReference>
<reference evidence="13 15" key="1">
    <citation type="submission" date="2024-02" db="EMBL/GenBank/DDBJ databases">
        <title>Lysobacter Genome Sequencing and Mining.</title>
        <authorList>
            <person name="Bierman J."/>
            <person name="Walker M.C."/>
        </authorList>
    </citation>
    <scope>NUCLEOTIDE SEQUENCE [LARGE SCALE GENOMIC DNA]</scope>
    <source>
        <strain evidence="13 15">PB6250</strain>
    </source>
</reference>
<keyword evidence="6 11" id="KW-0812">Transmembrane</keyword>
<evidence type="ECO:0000256" key="2">
    <source>
        <dbReference type="ARBA" id="ARBA00006555"/>
    </source>
</evidence>
<dbReference type="PROSITE" id="PS52015">
    <property type="entry name" value="TONB_CTD"/>
    <property type="match status" value="1"/>
</dbReference>
<evidence type="ECO:0000256" key="9">
    <source>
        <dbReference type="ARBA" id="ARBA00023136"/>
    </source>
</evidence>
<keyword evidence="8 11" id="KW-1133">Transmembrane helix</keyword>
<dbReference type="Pfam" id="PF03544">
    <property type="entry name" value="TonB_C"/>
    <property type="match status" value="1"/>
</dbReference>
<dbReference type="GO" id="GO:0031992">
    <property type="term" value="F:energy transducer activity"/>
    <property type="evidence" value="ECO:0007669"/>
    <property type="project" value="TreeGrafter"/>
</dbReference>
<keyword evidence="9 11" id="KW-0472">Membrane</keyword>
<keyword evidence="7" id="KW-0653">Protein transport</keyword>
<evidence type="ECO:0000256" key="8">
    <source>
        <dbReference type="ARBA" id="ARBA00022989"/>
    </source>
</evidence>
<dbReference type="EMBL" id="CP159925">
    <property type="protein sequence ID" value="XCO73937.1"/>
    <property type="molecule type" value="Genomic_DNA"/>
</dbReference>
<evidence type="ECO:0000256" key="11">
    <source>
        <dbReference type="SAM" id="Phobius"/>
    </source>
</evidence>
<dbReference type="EMBL" id="JBANDL010000002">
    <property type="protein sequence ID" value="MEI2454996.1"/>
    <property type="molecule type" value="Genomic_DNA"/>
</dbReference>
<keyword evidence="5" id="KW-0997">Cell inner membrane</keyword>
<evidence type="ECO:0000256" key="1">
    <source>
        <dbReference type="ARBA" id="ARBA00004383"/>
    </source>
</evidence>
<protein>
    <submittedName>
        <fullName evidence="14">Energy transducer TonB</fullName>
    </submittedName>
</protein>
<sequence length="223" mass="23026">MSTPSPAPSRRAFDFAAWRPAGKSWWLILAAFAAGLGLFAWVWSSNRNSSEDFYRAGPAAPTSDAPFYAPLPAPAPAGGEGAAPAAPQPLPAAVPGEEQERPQLVENPNPPAPPQSAPAAPPSSAPAAPSGARTAASALPGNRAPQYPAQALRRGEAGTVRIRVEVTESGDVGSLEVAEGSGSRLLDRAALAAVRQWRFRPATRGGRPVADTVIVPITFNANQ</sequence>
<dbReference type="GO" id="GO:0055085">
    <property type="term" value="P:transmembrane transport"/>
    <property type="evidence" value="ECO:0007669"/>
    <property type="project" value="InterPro"/>
</dbReference>
<proteinExistence type="inferred from homology"/>
<organism evidence="14">
    <name type="scientific">Lysobacter firmicutimachus</name>
    <dbReference type="NCBI Taxonomy" id="1792846"/>
    <lineage>
        <taxon>Bacteria</taxon>
        <taxon>Pseudomonadati</taxon>
        <taxon>Pseudomonadota</taxon>
        <taxon>Gammaproteobacteria</taxon>
        <taxon>Lysobacterales</taxon>
        <taxon>Lysobacteraceae</taxon>
        <taxon>Lysobacter</taxon>
    </lineage>
</organism>
<dbReference type="PANTHER" id="PTHR33446:SF2">
    <property type="entry name" value="PROTEIN TONB"/>
    <property type="match status" value="1"/>
</dbReference>
<dbReference type="NCBIfam" id="TIGR01352">
    <property type="entry name" value="tonB_Cterm"/>
    <property type="match status" value="1"/>
</dbReference>
<evidence type="ECO:0000256" key="5">
    <source>
        <dbReference type="ARBA" id="ARBA00022519"/>
    </source>
</evidence>
<evidence type="ECO:0000256" key="7">
    <source>
        <dbReference type="ARBA" id="ARBA00022927"/>
    </source>
</evidence>
<feature type="transmembrane region" description="Helical" evidence="11">
    <location>
        <begin position="24"/>
        <end position="43"/>
    </location>
</feature>
<reference evidence="14" key="2">
    <citation type="submission" date="2024-06" db="EMBL/GenBank/DDBJ databases">
        <authorList>
            <person name="Li S."/>
        </authorList>
    </citation>
    <scope>NUCLEOTIDE SEQUENCE</scope>
    <source>
        <strain evidence="14">SR10</strain>
    </source>
</reference>
<gene>
    <name evidence="14" type="ORF">ABU614_16285</name>
    <name evidence="13" type="ORF">V2J18_09930</name>
</gene>
<dbReference type="GO" id="GO:0098797">
    <property type="term" value="C:plasma membrane protein complex"/>
    <property type="evidence" value="ECO:0007669"/>
    <property type="project" value="TreeGrafter"/>
</dbReference>
<dbReference type="AlphaFoldDB" id="A0AAU8MS46"/>
<evidence type="ECO:0000256" key="10">
    <source>
        <dbReference type="SAM" id="MobiDB-lite"/>
    </source>
</evidence>
<dbReference type="GO" id="GO:0015031">
    <property type="term" value="P:protein transport"/>
    <property type="evidence" value="ECO:0007669"/>
    <property type="project" value="UniProtKB-KW"/>
</dbReference>
<dbReference type="InterPro" id="IPR051045">
    <property type="entry name" value="TonB-dependent_transducer"/>
</dbReference>
<evidence type="ECO:0000259" key="12">
    <source>
        <dbReference type="PROSITE" id="PS52015"/>
    </source>
</evidence>
<dbReference type="Gene3D" id="3.30.1150.10">
    <property type="match status" value="1"/>
</dbReference>
<comment type="subcellular location">
    <subcellularLocation>
        <location evidence="1">Cell inner membrane</location>
        <topology evidence="1">Single-pass membrane protein</topology>
        <orientation evidence="1">Periplasmic side</orientation>
    </subcellularLocation>
</comment>
<keyword evidence="3" id="KW-0813">Transport</keyword>
<accession>A0AAU8MS46</accession>
<dbReference type="InterPro" id="IPR006260">
    <property type="entry name" value="TonB/TolA_C"/>
</dbReference>
<evidence type="ECO:0000256" key="6">
    <source>
        <dbReference type="ARBA" id="ARBA00022692"/>
    </source>
</evidence>
<dbReference type="SUPFAM" id="SSF74653">
    <property type="entry name" value="TolA/TonB C-terminal domain"/>
    <property type="match status" value="1"/>
</dbReference>
<comment type="similarity">
    <text evidence="2">Belongs to the TonB family.</text>
</comment>
<feature type="compositionally biased region" description="Low complexity" evidence="10">
    <location>
        <begin position="125"/>
        <end position="138"/>
    </location>
</feature>
<evidence type="ECO:0000313" key="14">
    <source>
        <dbReference type="EMBL" id="XCO73937.1"/>
    </source>
</evidence>
<keyword evidence="4" id="KW-1003">Cell membrane</keyword>
<dbReference type="PANTHER" id="PTHR33446">
    <property type="entry name" value="PROTEIN TONB-RELATED"/>
    <property type="match status" value="1"/>
</dbReference>
<feature type="domain" description="TonB C-terminal" evidence="12">
    <location>
        <begin position="132"/>
        <end position="223"/>
    </location>
</feature>
<name>A0AAU8MS46_9GAMM</name>
<feature type="compositionally biased region" description="Pro residues" evidence="10">
    <location>
        <begin position="108"/>
        <end position="124"/>
    </location>
</feature>
<feature type="region of interest" description="Disordered" evidence="10">
    <location>
        <begin position="64"/>
        <end position="148"/>
    </location>
</feature>
<evidence type="ECO:0000256" key="4">
    <source>
        <dbReference type="ARBA" id="ARBA00022475"/>
    </source>
</evidence>
<dbReference type="RefSeq" id="WP_336131695.1">
    <property type="nucleotide sequence ID" value="NZ_CP159925.1"/>
</dbReference>
<evidence type="ECO:0000313" key="13">
    <source>
        <dbReference type="EMBL" id="MEI2454996.1"/>
    </source>
</evidence>